<organism evidence="5 6">
    <name type="scientific">Aspergillus welwitschiae</name>
    <dbReference type="NCBI Taxonomy" id="1341132"/>
    <lineage>
        <taxon>Eukaryota</taxon>
        <taxon>Fungi</taxon>
        <taxon>Dikarya</taxon>
        <taxon>Ascomycota</taxon>
        <taxon>Pezizomycotina</taxon>
        <taxon>Eurotiomycetes</taxon>
        <taxon>Eurotiomycetidae</taxon>
        <taxon>Eurotiales</taxon>
        <taxon>Aspergillaceae</taxon>
        <taxon>Aspergillus</taxon>
        <taxon>Aspergillus subgen. Circumdati</taxon>
    </lineage>
</organism>
<dbReference type="GeneID" id="38137154"/>
<keyword evidence="2 3" id="KW-0040">ANK repeat</keyword>
<dbReference type="Proteomes" id="UP000253729">
    <property type="component" value="Unassembled WGS sequence"/>
</dbReference>
<keyword evidence="6" id="KW-1185">Reference proteome</keyword>
<name>A0A3F3QAP6_9EURO</name>
<evidence type="ECO:0000313" key="5">
    <source>
        <dbReference type="EMBL" id="RDH36205.1"/>
    </source>
</evidence>
<protein>
    <submittedName>
        <fullName evidence="5">Ankyrin repeat protein</fullName>
    </submittedName>
</protein>
<feature type="repeat" description="ANK" evidence="3">
    <location>
        <begin position="260"/>
        <end position="285"/>
    </location>
</feature>
<evidence type="ECO:0000256" key="4">
    <source>
        <dbReference type="SAM" id="SignalP"/>
    </source>
</evidence>
<keyword evidence="1" id="KW-0677">Repeat</keyword>
<sequence length="445" mass="49506">MASLSHLPLELILSVAGYLATQRDISHLMQTTQRLYHTLHQFLCEYNVRHGESSALPWAAQKGEARLVTKLLTAGANIAAYSPSPRYVKRKVKRSRDIDPWAKNNPLLYAAQGGHTEILKTLLGETRSGQAASPAQLRSVLHWALRQHDEKLVELMFAHKAPLDPATESSGAPSALGVAVAAGYKAILPRLLALGARPGPNECPCPTERAISTNQSEVMRLLLDHGFGLHGDDAVCHLAHKDDRDTLLLLLTYGMDLVQYGSAALFTAIRDGHYEMTELLIDNGAIKDVLCELYPQSGLMLGTEYSAVAIAILYERLEILRLLLDKGFLPGPQDLKLATERNFIEAVPLLTPFAERDLHHGHVINMWHAFQWDPNNPRPRDGSMWDIQSRAQGIIDTSGTREPEPVDLWNNAVSNHRFEDSDGDYSSELEEIWRSENKYGIIHVC</sequence>
<dbReference type="PROSITE" id="PS50088">
    <property type="entry name" value="ANK_REPEAT"/>
    <property type="match status" value="1"/>
</dbReference>
<dbReference type="PANTHER" id="PTHR24198">
    <property type="entry name" value="ANKYRIN REPEAT AND PROTEIN KINASE DOMAIN-CONTAINING PROTEIN"/>
    <property type="match status" value="1"/>
</dbReference>
<dbReference type="STRING" id="1341132.A0A3F3QAP6"/>
<keyword evidence="4" id="KW-0732">Signal</keyword>
<evidence type="ECO:0000313" key="6">
    <source>
        <dbReference type="Proteomes" id="UP000253729"/>
    </source>
</evidence>
<evidence type="ECO:0000256" key="3">
    <source>
        <dbReference type="PROSITE-ProRule" id="PRU00023"/>
    </source>
</evidence>
<dbReference type="PROSITE" id="PS50297">
    <property type="entry name" value="ANK_REP_REGION"/>
    <property type="match status" value="1"/>
</dbReference>
<dbReference type="InterPro" id="IPR002110">
    <property type="entry name" value="Ankyrin_rpt"/>
</dbReference>
<evidence type="ECO:0000256" key="2">
    <source>
        <dbReference type="ARBA" id="ARBA00023043"/>
    </source>
</evidence>
<dbReference type="SMART" id="SM00248">
    <property type="entry name" value="ANK"/>
    <property type="match status" value="6"/>
</dbReference>
<dbReference type="PANTHER" id="PTHR24198:SF165">
    <property type="entry name" value="ANKYRIN REPEAT-CONTAINING PROTEIN-RELATED"/>
    <property type="match status" value="1"/>
</dbReference>
<dbReference type="InterPro" id="IPR036770">
    <property type="entry name" value="Ankyrin_rpt-contain_sf"/>
</dbReference>
<accession>A0A3F3QAP6</accession>
<feature type="chain" id="PRO_5017589638" evidence="4">
    <location>
        <begin position="18"/>
        <end position="445"/>
    </location>
</feature>
<dbReference type="Pfam" id="PF12796">
    <property type="entry name" value="Ank_2"/>
    <property type="match status" value="1"/>
</dbReference>
<proteinExistence type="predicted"/>
<reference evidence="5 6" key="1">
    <citation type="submission" date="2018-07" db="EMBL/GenBank/DDBJ databases">
        <title>The genomes of Aspergillus section Nigri reveals drivers in fungal speciation.</title>
        <authorList>
            <consortium name="DOE Joint Genome Institute"/>
            <person name="Vesth T.C."/>
            <person name="Nybo J."/>
            <person name="Theobald S."/>
            <person name="Brandl J."/>
            <person name="Frisvad J.C."/>
            <person name="Nielsen K.F."/>
            <person name="Lyhne E.K."/>
            <person name="Kogle M.E."/>
            <person name="Kuo A."/>
            <person name="Riley R."/>
            <person name="Clum A."/>
            <person name="Nolan M."/>
            <person name="Lipzen A."/>
            <person name="Salamov A."/>
            <person name="Henrissat B."/>
            <person name="Wiebenga A."/>
            <person name="De vries R.P."/>
            <person name="Grigoriev I.V."/>
            <person name="Mortensen U.H."/>
            <person name="Andersen M.R."/>
            <person name="Baker S.E."/>
        </authorList>
    </citation>
    <scope>NUCLEOTIDE SEQUENCE [LARGE SCALE GENOMIC DNA]</scope>
    <source>
        <strain evidence="5 6">CBS 139.54b</strain>
    </source>
</reference>
<dbReference type="EMBL" id="KZ852038">
    <property type="protein sequence ID" value="RDH36205.1"/>
    <property type="molecule type" value="Genomic_DNA"/>
</dbReference>
<evidence type="ECO:0000256" key="1">
    <source>
        <dbReference type="ARBA" id="ARBA00022737"/>
    </source>
</evidence>
<dbReference type="RefSeq" id="XP_026629227.1">
    <property type="nucleotide sequence ID" value="XM_026768798.1"/>
</dbReference>
<feature type="signal peptide" evidence="4">
    <location>
        <begin position="1"/>
        <end position="17"/>
    </location>
</feature>
<gene>
    <name evidence="5" type="ORF">BDQ94DRAFT_157744</name>
</gene>
<dbReference type="Gene3D" id="1.25.40.20">
    <property type="entry name" value="Ankyrin repeat-containing domain"/>
    <property type="match status" value="1"/>
</dbReference>
<dbReference type="AlphaFoldDB" id="A0A3F3QAP6"/>
<dbReference type="Pfam" id="PF00023">
    <property type="entry name" value="Ank"/>
    <property type="match status" value="1"/>
</dbReference>
<dbReference type="SUPFAM" id="SSF48403">
    <property type="entry name" value="Ankyrin repeat"/>
    <property type="match status" value="1"/>
</dbReference>